<gene>
    <name evidence="3" type="primary">orf10</name>
</gene>
<name>A0A8F0ZU94_9ALPC</name>
<dbReference type="EMBL" id="MZ081387">
    <property type="protein sequence ID" value="QWN56322.1"/>
    <property type="molecule type" value="Genomic_RNA"/>
</dbReference>
<dbReference type="InterPro" id="IPR044871">
    <property type="entry name" value="ORF7a_SARS-CoV-like_X4e"/>
</dbReference>
<accession>A0A8F0ZU94</accession>
<sequence>MRTFILFSILALVSSVDIVHYIDCIAGSTTTFGQPCEGTIESTSPVQFVRDHQYGRIAVSCLQTYVHKIRIVCPHGNHTFVVRSTYRTNVRHTQPQGSEVQMLILSLLIVIVIYLCLRR</sequence>
<reference evidence="3" key="1">
    <citation type="journal article" date="2021" name="Cell">
        <title>Identification of novel bat coronaviruses sheds light on the evolutionary origins of SARS-CoV-2 and related viruses.</title>
        <authorList>
            <person name="Zhou H."/>
            <person name="Ji J."/>
            <person name="Chen X."/>
            <person name="Bi Y."/>
            <person name="Li J."/>
            <person name="Wang Q."/>
            <person name="Hu T."/>
            <person name="Song H."/>
            <person name="Zhao R."/>
            <person name="Chen Y."/>
            <person name="Cui M."/>
            <person name="Zhang Y."/>
            <person name="Hughes A.C."/>
            <person name="Holmes E.C."/>
            <person name="Shi W."/>
        </authorList>
    </citation>
    <scope>NUCLEOTIDE SEQUENCE</scope>
    <source>
        <strain evidence="3">Bat/Yunnan/RmYN21/2020</strain>
    </source>
</reference>
<evidence type="ECO:0000256" key="1">
    <source>
        <dbReference type="SAM" id="Phobius"/>
    </source>
</evidence>
<dbReference type="PROSITE" id="PS51919">
    <property type="entry name" value="X4E"/>
    <property type="match status" value="1"/>
</dbReference>
<keyword evidence="1" id="KW-0812">Transmembrane</keyword>
<feature type="domain" description="X4e" evidence="2">
    <location>
        <begin position="17"/>
        <end position="86"/>
    </location>
</feature>
<keyword evidence="1" id="KW-1133">Transmembrane helix</keyword>
<feature type="transmembrane region" description="Helical" evidence="1">
    <location>
        <begin position="100"/>
        <end position="117"/>
    </location>
</feature>
<organism evidence="3">
    <name type="scientific">Alphacoronavirus sp</name>
    <dbReference type="NCBI Taxonomy" id="1906673"/>
    <lineage>
        <taxon>Viruses</taxon>
        <taxon>Riboviria</taxon>
        <taxon>Orthornavirae</taxon>
        <taxon>Pisuviricota</taxon>
        <taxon>Pisoniviricetes</taxon>
        <taxon>Nidovirales</taxon>
        <taxon>Cornidovirineae</taxon>
        <taxon>Coronaviridae</taxon>
        <taxon>Orthocoronavirinae</taxon>
        <taxon>Alphacoronavirus</taxon>
    </lineage>
</organism>
<keyword evidence="1" id="KW-0472">Membrane</keyword>
<proteinExistence type="predicted"/>
<evidence type="ECO:0000259" key="2">
    <source>
        <dbReference type="PROSITE" id="PS51919"/>
    </source>
</evidence>
<protein>
    <submittedName>
        <fullName evidence="3">X4-like protein</fullName>
    </submittedName>
</protein>
<evidence type="ECO:0000313" key="3">
    <source>
        <dbReference type="EMBL" id="QWN56322.1"/>
    </source>
</evidence>